<dbReference type="Proteomes" id="UP000606786">
    <property type="component" value="Unassembled WGS sequence"/>
</dbReference>
<evidence type="ECO:0000256" key="8">
    <source>
        <dbReference type="PROSITE-ProRule" id="PRU00276"/>
    </source>
</evidence>
<gene>
    <name evidence="10" type="ORF">CCAP1982_LOCUS23063</name>
</gene>
<name>A0A811VIK0_CERCA</name>
<comment type="caution">
    <text evidence="10">The sequence shown here is derived from an EMBL/GenBank/DDBJ whole genome shotgun (WGS) entry which is preliminary data.</text>
</comment>
<dbReference type="InterPro" id="IPR050439">
    <property type="entry name" value="ADAMTS_ADAMTS-like"/>
</dbReference>
<dbReference type="Pfam" id="PF01421">
    <property type="entry name" value="Reprolysin"/>
    <property type="match status" value="1"/>
</dbReference>
<keyword evidence="11" id="KW-1185">Reference proteome</keyword>
<keyword evidence="5" id="KW-0482">Metalloprotease</keyword>
<keyword evidence="2 8" id="KW-0479">Metal-binding</keyword>
<evidence type="ECO:0000256" key="1">
    <source>
        <dbReference type="ARBA" id="ARBA00022670"/>
    </source>
</evidence>
<evidence type="ECO:0000256" key="4">
    <source>
        <dbReference type="ARBA" id="ARBA00022833"/>
    </source>
</evidence>
<dbReference type="OrthoDB" id="9942326at2759"/>
<dbReference type="PANTHER" id="PTHR13723:SF275">
    <property type="entry name" value="STALL, ISOFORM C"/>
    <property type="match status" value="1"/>
</dbReference>
<keyword evidence="3" id="KW-0378">Hydrolase</keyword>
<sequence length="887" mass="100346">MSKNFPDNTESQMIRFVLAMINAVQLLYHDRSLGRRINFVLKRLEILYNDPPSLRRSDDIDTYLSNFCEWQQRLNPPLDTDTMHYDHAVILTGLDLYVVDKGGKKISQVVGLAPVAGMCTNTSSCTINEGKHFESVFVVAHEIGHNLGMRHDTVSERNCDPTRYIMSPTLGSGKTTWSDCSRDYLEKFLRKGLGSCLFDHGQFANNLDHSAEGILPGERFDADQQCMLKYGHHSMRAKNQKQADICTDLHCQRERYTWTSHPALEGTECGANMWCRSGTCVIRPTYVEPYHTPKLIASATKVGYDKANFLESSKMGHLLHEYNYNKPVSWSEWSDASDCASGCLYGPSRRLLEGSTGLRTYSRRCIDHRRRCLGRDHKYEACIAKDCYSLKIVMTIDEFAYDKCSRAQKSDAELTGEGVQIIGDIEESCKVYCRTKSNGTKTRRWTFPDGTTCRTTLYKSEDISYCIAGRCEKFSCDNSTQNYYKLDPNFCQQRKASQARAEESESRRYNSVHTTAVAGNNINYKNVNGHSSSNSNNNNNHNNNIPTYSIYAPTTYRSKYENEVAIRGFHGQEREVPYKRKSDIYQPWNKYSYPLRDSAQPIAQPQPPKPPPPVSASLVAMDTAVLAQSATAAAAAPESAEWIVKSGCHSSCMAKSMGIQVVTSRRTGANNIQLCTHTAKPCERLLSATEHAEHTCARYKLKVRGLSGYGTQIAASVDEPDRSCRVGCQDEFIKYRFYLVNGRYGHFPLGTKCSHTEERYCVNGKCLEFGPDNIPLQQSHISLALFRSRRSAPSQDIVERRESAQTAVQSNRQRRSYLYFDPVNITETITQDFINNIVKSIMDFEQQGVEDELLMRDHIEFNNPIHISTAEVTTTQPQPQQTTLKVA</sequence>
<keyword evidence="6" id="KW-1015">Disulfide bond</keyword>
<keyword evidence="1" id="KW-0645">Protease</keyword>
<feature type="binding site" evidence="8">
    <location>
        <position position="151"/>
    </location>
    <ligand>
        <name>Zn(2+)</name>
        <dbReference type="ChEBI" id="CHEBI:29105"/>
        <note>catalytic</note>
    </ligand>
</feature>
<dbReference type="Pfam" id="PF17771">
    <property type="entry name" value="ADAMTS_CR_2"/>
    <property type="match status" value="1"/>
</dbReference>
<dbReference type="GO" id="GO:0006508">
    <property type="term" value="P:proteolysis"/>
    <property type="evidence" value="ECO:0007669"/>
    <property type="project" value="UniProtKB-KW"/>
</dbReference>
<evidence type="ECO:0000259" key="9">
    <source>
        <dbReference type="PROSITE" id="PS50215"/>
    </source>
</evidence>
<dbReference type="AlphaFoldDB" id="A0A811VIK0"/>
<organism evidence="10 11">
    <name type="scientific">Ceratitis capitata</name>
    <name type="common">Mediterranean fruit fly</name>
    <name type="synonym">Tephritis capitata</name>
    <dbReference type="NCBI Taxonomy" id="7213"/>
    <lineage>
        <taxon>Eukaryota</taxon>
        <taxon>Metazoa</taxon>
        <taxon>Ecdysozoa</taxon>
        <taxon>Arthropoda</taxon>
        <taxon>Hexapoda</taxon>
        <taxon>Insecta</taxon>
        <taxon>Pterygota</taxon>
        <taxon>Neoptera</taxon>
        <taxon>Endopterygota</taxon>
        <taxon>Diptera</taxon>
        <taxon>Brachycera</taxon>
        <taxon>Muscomorpha</taxon>
        <taxon>Tephritoidea</taxon>
        <taxon>Tephritidae</taxon>
        <taxon>Ceratitis</taxon>
        <taxon>Ceratitis</taxon>
    </lineage>
</organism>
<dbReference type="PROSITE" id="PS50215">
    <property type="entry name" value="ADAM_MEPRO"/>
    <property type="match status" value="1"/>
</dbReference>
<keyword evidence="4 8" id="KW-0862">Zinc</keyword>
<feature type="binding site" evidence="8">
    <location>
        <position position="141"/>
    </location>
    <ligand>
        <name>Zn(2+)</name>
        <dbReference type="ChEBI" id="CHEBI:29105"/>
        <note>catalytic</note>
    </ligand>
</feature>
<evidence type="ECO:0000256" key="3">
    <source>
        <dbReference type="ARBA" id="ARBA00022801"/>
    </source>
</evidence>
<feature type="active site" evidence="8">
    <location>
        <position position="142"/>
    </location>
</feature>
<dbReference type="PROSITE" id="PS50092">
    <property type="entry name" value="TSP1"/>
    <property type="match status" value="1"/>
</dbReference>
<comment type="caution">
    <text evidence="8">Lacks conserved residue(s) required for the propagation of feature annotation.</text>
</comment>
<evidence type="ECO:0000256" key="7">
    <source>
        <dbReference type="ARBA" id="ARBA00023180"/>
    </source>
</evidence>
<dbReference type="GO" id="GO:0046872">
    <property type="term" value="F:metal ion binding"/>
    <property type="evidence" value="ECO:0007669"/>
    <property type="project" value="UniProtKB-KW"/>
</dbReference>
<dbReference type="InterPro" id="IPR024079">
    <property type="entry name" value="MetalloPept_cat_dom_sf"/>
</dbReference>
<dbReference type="SUPFAM" id="SSF55486">
    <property type="entry name" value="Metalloproteases ('zincins'), catalytic domain"/>
    <property type="match status" value="1"/>
</dbReference>
<dbReference type="Pfam" id="PF25379">
    <property type="entry name" value="Adt-1"/>
    <property type="match status" value="1"/>
</dbReference>
<feature type="binding site" evidence="8">
    <location>
        <position position="145"/>
    </location>
    <ligand>
        <name>Zn(2+)</name>
        <dbReference type="ChEBI" id="CHEBI:29105"/>
        <note>catalytic</note>
    </ligand>
</feature>
<reference evidence="10" key="1">
    <citation type="submission" date="2020-11" db="EMBL/GenBank/DDBJ databases">
        <authorList>
            <person name="Whitehead M."/>
        </authorList>
    </citation>
    <scope>NUCLEOTIDE SEQUENCE</scope>
    <source>
        <strain evidence="10">EGII</strain>
    </source>
</reference>
<dbReference type="EMBL" id="CAJHJT010000056">
    <property type="protein sequence ID" value="CAD7015110.1"/>
    <property type="molecule type" value="Genomic_DNA"/>
</dbReference>
<evidence type="ECO:0000313" key="10">
    <source>
        <dbReference type="EMBL" id="CAD7015110.1"/>
    </source>
</evidence>
<accession>A0A811VIK0</accession>
<feature type="domain" description="Peptidase M12B" evidence="9">
    <location>
        <begin position="1"/>
        <end position="201"/>
    </location>
</feature>
<dbReference type="GO" id="GO:0004222">
    <property type="term" value="F:metalloendopeptidase activity"/>
    <property type="evidence" value="ECO:0007669"/>
    <property type="project" value="InterPro"/>
</dbReference>
<dbReference type="InterPro" id="IPR057401">
    <property type="entry name" value="Adt-1/2-like_dom"/>
</dbReference>
<dbReference type="PANTHER" id="PTHR13723">
    <property type="entry name" value="ADAMTS A DISINTEGRIN AND METALLOPROTEASE WITH THROMBOSPONDIN MOTIFS PROTEASE"/>
    <property type="match status" value="1"/>
</dbReference>
<evidence type="ECO:0000313" key="11">
    <source>
        <dbReference type="Proteomes" id="UP000606786"/>
    </source>
</evidence>
<dbReference type="InterPro" id="IPR000884">
    <property type="entry name" value="TSP1_rpt"/>
</dbReference>
<dbReference type="InterPro" id="IPR001590">
    <property type="entry name" value="Peptidase_M12B"/>
</dbReference>
<protein>
    <submittedName>
        <fullName evidence="10">(Mediterranean fruit fly) hypothetical protein</fullName>
    </submittedName>
</protein>
<dbReference type="Gene3D" id="3.40.390.10">
    <property type="entry name" value="Collagenase (Catalytic Domain)"/>
    <property type="match status" value="1"/>
</dbReference>
<evidence type="ECO:0000256" key="2">
    <source>
        <dbReference type="ARBA" id="ARBA00022723"/>
    </source>
</evidence>
<evidence type="ECO:0000256" key="6">
    <source>
        <dbReference type="ARBA" id="ARBA00023157"/>
    </source>
</evidence>
<evidence type="ECO:0000256" key="5">
    <source>
        <dbReference type="ARBA" id="ARBA00023049"/>
    </source>
</evidence>
<dbReference type="GO" id="GO:0030198">
    <property type="term" value="P:extracellular matrix organization"/>
    <property type="evidence" value="ECO:0007669"/>
    <property type="project" value="TreeGrafter"/>
</dbReference>
<dbReference type="GO" id="GO:0031012">
    <property type="term" value="C:extracellular matrix"/>
    <property type="evidence" value="ECO:0007669"/>
    <property type="project" value="TreeGrafter"/>
</dbReference>
<keyword evidence="7" id="KW-0325">Glycoprotein</keyword>
<proteinExistence type="predicted"/>
<dbReference type="InterPro" id="IPR041645">
    <property type="entry name" value="ADAMTS_CR_2"/>
</dbReference>
<dbReference type="Gene3D" id="3.40.1620.60">
    <property type="match status" value="1"/>
</dbReference>
<dbReference type="CDD" id="cd04273">
    <property type="entry name" value="ZnMc_ADAMTS_like"/>
    <property type="match status" value="1"/>
</dbReference>